<dbReference type="FunFam" id="1.10.10.10:FF:000001">
    <property type="entry name" value="LysR family transcriptional regulator"/>
    <property type="match status" value="1"/>
</dbReference>
<evidence type="ECO:0000259" key="5">
    <source>
        <dbReference type="PROSITE" id="PS50931"/>
    </source>
</evidence>
<comment type="similarity">
    <text evidence="1">Belongs to the LysR transcriptional regulatory family.</text>
</comment>
<dbReference type="Gene3D" id="3.40.190.290">
    <property type="match status" value="1"/>
</dbReference>
<dbReference type="Gene3D" id="1.10.10.10">
    <property type="entry name" value="Winged helix-like DNA-binding domain superfamily/Winged helix DNA-binding domain"/>
    <property type="match status" value="1"/>
</dbReference>
<dbReference type="PROSITE" id="PS50931">
    <property type="entry name" value="HTH_LYSR"/>
    <property type="match status" value="1"/>
</dbReference>
<dbReference type="InterPro" id="IPR005119">
    <property type="entry name" value="LysR_subst-bd"/>
</dbReference>
<evidence type="ECO:0000256" key="2">
    <source>
        <dbReference type="ARBA" id="ARBA00023015"/>
    </source>
</evidence>
<protein>
    <submittedName>
        <fullName evidence="6">Transcriptional regulator, LysR family protein</fullName>
    </submittedName>
</protein>
<dbReference type="InterPro" id="IPR000847">
    <property type="entry name" value="LysR_HTH_N"/>
</dbReference>
<keyword evidence="7" id="KW-1185">Reference proteome</keyword>
<dbReference type="PANTHER" id="PTHR30537:SF72">
    <property type="entry name" value="LYSR FAMILY TRANSCRIPTIONAL REGULATOR"/>
    <property type="match status" value="1"/>
</dbReference>
<feature type="domain" description="HTH lysR-type" evidence="5">
    <location>
        <begin position="1"/>
        <end position="53"/>
    </location>
</feature>
<dbReference type="Pfam" id="PF03466">
    <property type="entry name" value="LysR_substrate"/>
    <property type="match status" value="1"/>
</dbReference>
<dbReference type="InterPro" id="IPR058163">
    <property type="entry name" value="LysR-type_TF_proteobact-type"/>
</dbReference>
<dbReference type="SUPFAM" id="SSF53850">
    <property type="entry name" value="Periplasmic binding protein-like II"/>
    <property type="match status" value="1"/>
</dbReference>
<dbReference type="Proteomes" id="UP000005952">
    <property type="component" value="Chromosome"/>
</dbReference>
<evidence type="ECO:0000256" key="3">
    <source>
        <dbReference type="ARBA" id="ARBA00023125"/>
    </source>
</evidence>
<name>N0B6K6_9HYPH</name>
<dbReference type="PANTHER" id="PTHR30537">
    <property type="entry name" value="HTH-TYPE TRANSCRIPTIONAL REGULATOR"/>
    <property type="match status" value="1"/>
</dbReference>
<sequence length="292" mass="32246">MRLFARVAERRSFSLAARDLGVPASTATDAVKQLEGRLDVRLLERTTRHVAVTPDGEAYYRRCLAILDDIEDAEGAFGGAKPKGVLRVDVQGRLARRFLLPSLPRFFAEYPGIELHMSESDRFVDLVREGVDCVLRVGELADSAMVARRIAVLPEVTCAAPSYIERFGMPERWDRLEGHRMIGFQSSATGYVLPLEFQVDGFLKTVTLPSVLSVNAAESYGAAAKLGLGIIQVPRWGVEDAFAEGSLVPLLEATPPSPSPVSLLYPKSRQLSPRVRVFIDWVVKEFRPAMTC</sequence>
<dbReference type="SUPFAM" id="SSF46785">
    <property type="entry name" value="Winged helix' DNA-binding domain"/>
    <property type="match status" value="1"/>
</dbReference>
<keyword evidence="4" id="KW-0804">Transcription</keyword>
<keyword evidence="2" id="KW-0805">Transcription regulation</keyword>
<evidence type="ECO:0000313" key="7">
    <source>
        <dbReference type="Proteomes" id="UP000005952"/>
    </source>
</evidence>
<dbReference type="eggNOG" id="COG0583">
    <property type="taxonomic scope" value="Bacteria"/>
</dbReference>
<dbReference type="GO" id="GO:0006351">
    <property type="term" value="P:DNA-templated transcription"/>
    <property type="evidence" value="ECO:0007669"/>
    <property type="project" value="TreeGrafter"/>
</dbReference>
<reference evidence="6 7" key="1">
    <citation type="journal article" date="2013" name="Genome Announc.">
        <title>Genome sequences for three denitrifying bacterial strains isolated from a uranium- and nitrate-contaminated subsurface environment.</title>
        <authorList>
            <person name="Venkatramanan R."/>
            <person name="Prakash O."/>
            <person name="Woyke T."/>
            <person name="Chain P."/>
            <person name="Goodwin L.A."/>
            <person name="Watson D."/>
            <person name="Brooks S."/>
            <person name="Kostka J.E."/>
            <person name="Green S.J."/>
        </authorList>
    </citation>
    <scope>NUCLEOTIDE SEQUENCE [LARGE SCALE GENOMIC DNA]</scope>
    <source>
        <strain evidence="6 7">1NES1</strain>
    </source>
</reference>
<dbReference type="STRING" id="670307.HYPDE_30938"/>
<dbReference type="HOGENOM" id="CLU_039613_16_3_5"/>
<organism evidence="6 7">
    <name type="scientific">Hyphomicrobium denitrificans 1NES1</name>
    <dbReference type="NCBI Taxonomy" id="670307"/>
    <lineage>
        <taxon>Bacteria</taxon>
        <taxon>Pseudomonadati</taxon>
        <taxon>Pseudomonadota</taxon>
        <taxon>Alphaproteobacteria</taxon>
        <taxon>Hyphomicrobiales</taxon>
        <taxon>Hyphomicrobiaceae</taxon>
        <taxon>Hyphomicrobium</taxon>
    </lineage>
</organism>
<dbReference type="InterPro" id="IPR036388">
    <property type="entry name" value="WH-like_DNA-bd_sf"/>
</dbReference>
<proteinExistence type="inferred from homology"/>
<dbReference type="AlphaFoldDB" id="N0B6K6"/>
<dbReference type="EMBL" id="CP005587">
    <property type="protein sequence ID" value="AGK57862.1"/>
    <property type="molecule type" value="Genomic_DNA"/>
</dbReference>
<dbReference type="GO" id="GO:0003700">
    <property type="term" value="F:DNA-binding transcription factor activity"/>
    <property type="evidence" value="ECO:0007669"/>
    <property type="project" value="InterPro"/>
</dbReference>
<keyword evidence="3" id="KW-0238">DNA-binding</keyword>
<accession>N0B6K6</accession>
<gene>
    <name evidence="6" type="ORF">HYPDE_30938</name>
</gene>
<dbReference type="KEGG" id="hdt:HYPDE_30938"/>
<dbReference type="CDD" id="cd08472">
    <property type="entry name" value="PBP2_CrgA_like_3"/>
    <property type="match status" value="1"/>
</dbReference>
<dbReference type="GO" id="GO:0043565">
    <property type="term" value="F:sequence-specific DNA binding"/>
    <property type="evidence" value="ECO:0007669"/>
    <property type="project" value="TreeGrafter"/>
</dbReference>
<evidence type="ECO:0000313" key="6">
    <source>
        <dbReference type="EMBL" id="AGK57862.1"/>
    </source>
</evidence>
<dbReference type="Pfam" id="PF00126">
    <property type="entry name" value="HTH_1"/>
    <property type="match status" value="1"/>
</dbReference>
<dbReference type="InterPro" id="IPR036390">
    <property type="entry name" value="WH_DNA-bd_sf"/>
</dbReference>
<evidence type="ECO:0000256" key="1">
    <source>
        <dbReference type="ARBA" id="ARBA00009437"/>
    </source>
</evidence>
<evidence type="ECO:0000256" key="4">
    <source>
        <dbReference type="ARBA" id="ARBA00023163"/>
    </source>
</evidence>